<protein>
    <submittedName>
        <fullName evidence="2">Uncharacterized protein</fullName>
    </submittedName>
</protein>
<dbReference type="Gramene" id="CDF33114">
    <property type="protein sequence ID" value="CDF33114"/>
    <property type="gene ID" value="CHC_T00001970001"/>
</dbReference>
<dbReference type="EMBL" id="HG001634">
    <property type="protein sequence ID" value="CDF33114.1"/>
    <property type="molecule type" value="Genomic_DNA"/>
</dbReference>
<organism evidence="2 3">
    <name type="scientific">Chondrus crispus</name>
    <name type="common">Carrageen Irish moss</name>
    <name type="synonym">Polymorpha crispa</name>
    <dbReference type="NCBI Taxonomy" id="2769"/>
    <lineage>
        <taxon>Eukaryota</taxon>
        <taxon>Rhodophyta</taxon>
        <taxon>Florideophyceae</taxon>
        <taxon>Rhodymeniophycidae</taxon>
        <taxon>Gigartinales</taxon>
        <taxon>Gigartinaceae</taxon>
        <taxon>Chondrus</taxon>
    </lineage>
</organism>
<name>R7Q521_CHOCR</name>
<dbReference type="Proteomes" id="UP000012073">
    <property type="component" value="Unassembled WGS sequence"/>
</dbReference>
<sequence length="63" mass="6612">MRVLVDGNAGGDGKGARGSALPRHPVGAGTRKSAVLFSGDGPGVPGEWDRTRTRRRNGAPRRF</sequence>
<proteinExistence type="predicted"/>
<dbReference type="KEGG" id="ccp:CHC_T00001970001"/>
<feature type="region of interest" description="Disordered" evidence="1">
    <location>
        <begin position="1"/>
        <end position="63"/>
    </location>
</feature>
<evidence type="ECO:0000313" key="2">
    <source>
        <dbReference type="EMBL" id="CDF33114.1"/>
    </source>
</evidence>
<feature type="compositionally biased region" description="Basic residues" evidence="1">
    <location>
        <begin position="52"/>
        <end position="63"/>
    </location>
</feature>
<dbReference type="GeneID" id="17320638"/>
<accession>R7Q521</accession>
<gene>
    <name evidence="2" type="ORF">CHC_T00001970001</name>
</gene>
<reference evidence="3" key="1">
    <citation type="journal article" date="2013" name="Proc. Natl. Acad. Sci. U.S.A.">
        <title>Genome structure and metabolic features in the red seaweed Chondrus crispus shed light on evolution of the Archaeplastida.</title>
        <authorList>
            <person name="Collen J."/>
            <person name="Porcel B."/>
            <person name="Carre W."/>
            <person name="Ball S.G."/>
            <person name="Chaparro C."/>
            <person name="Tonon T."/>
            <person name="Barbeyron T."/>
            <person name="Michel G."/>
            <person name="Noel B."/>
            <person name="Valentin K."/>
            <person name="Elias M."/>
            <person name="Artiguenave F."/>
            <person name="Arun A."/>
            <person name="Aury J.M."/>
            <person name="Barbosa-Neto J.F."/>
            <person name="Bothwell J.H."/>
            <person name="Bouget F.Y."/>
            <person name="Brillet L."/>
            <person name="Cabello-Hurtado F."/>
            <person name="Capella-Gutierrez S."/>
            <person name="Charrier B."/>
            <person name="Cladiere L."/>
            <person name="Cock J.M."/>
            <person name="Coelho S.M."/>
            <person name="Colleoni C."/>
            <person name="Czjzek M."/>
            <person name="Da Silva C."/>
            <person name="Delage L."/>
            <person name="Denoeud F."/>
            <person name="Deschamps P."/>
            <person name="Dittami S.M."/>
            <person name="Gabaldon T."/>
            <person name="Gachon C.M."/>
            <person name="Groisillier A."/>
            <person name="Herve C."/>
            <person name="Jabbari K."/>
            <person name="Katinka M."/>
            <person name="Kloareg B."/>
            <person name="Kowalczyk N."/>
            <person name="Labadie K."/>
            <person name="Leblanc C."/>
            <person name="Lopez P.J."/>
            <person name="McLachlan D.H."/>
            <person name="Meslet-Cladiere L."/>
            <person name="Moustafa A."/>
            <person name="Nehr Z."/>
            <person name="Nyvall Collen P."/>
            <person name="Panaud O."/>
            <person name="Partensky F."/>
            <person name="Poulain J."/>
            <person name="Rensing S.A."/>
            <person name="Rousvoal S."/>
            <person name="Samson G."/>
            <person name="Symeonidi A."/>
            <person name="Weissenbach J."/>
            <person name="Zambounis A."/>
            <person name="Wincker P."/>
            <person name="Boyen C."/>
        </authorList>
    </citation>
    <scope>NUCLEOTIDE SEQUENCE [LARGE SCALE GENOMIC DNA]</scope>
    <source>
        <strain evidence="3">cv. Stackhouse</strain>
    </source>
</reference>
<dbReference type="AlphaFoldDB" id="R7Q521"/>
<dbReference type="RefSeq" id="XP_005712917.1">
    <property type="nucleotide sequence ID" value="XM_005712860.1"/>
</dbReference>
<evidence type="ECO:0000313" key="3">
    <source>
        <dbReference type="Proteomes" id="UP000012073"/>
    </source>
</evidence>
<keyword evidence="3" id="KW-1185">Reference proteome</keyword>
<evidence type="ECO:0000256" key="1">
    <source>
        <dbReference type="SAM" id="MobiDB-lite"/>
    </source>
</evidence>